<gene>
    <name evidence="2" type="ORF">AVDCRST_MAG80-1285</name>
</gene>
<feature type="compositionally biased region" description="Acidic residues" evidence="1">
    <location>
        <begin position="227"/>
        <end position="237"/>
    </location>
</feature>
<dbReference type="Gene3D" id="3.40.50.1820">
    <property type="entry name" value="alpha/beta hydrolase"/>
    <property type="match status" value="1"/>
</dbReference>
<accession>A0A6J4QH60</accession>
<evidence type="ECO:0008006" key="3">
    <source>
        <dbReference type="Google" id="ProtNLM"/>
    </source>
</evidence>
<dbReference type="AlphaFoldDB" id="A0A6J4QH60"/>
<protein>
    <recommendedName>
        <fullName evidence="3">AB hydrolase-1 domain-containing protein</fullName>
    </recommendedName>
</protein>
<feature type="compositionally biased region" description="Basic and acidic residues" evidence="1">
    <location>
        <begin position="238"/>
        <end position="256"/>
    </location>
</feature>
<organism evidence="2">
    <name type="scientific">uncultured Rubrobacteraceae bacterium</name>
    <dbReference type="NCBI Taxonomy" id="349277"/>
    <lineage>
        <taxon>Bacteria</taxon>
        <taxon>Bacillati</taxon>
        <taxon>Actinomycetota</taxon>
        <taxon>Rubrobacteria</taxon>
        <taxon>Rubrobacterales</taxon>
        <taxon>Rubrobacteraceae</taxon>
        <taxon>environmental samples</taxon>
    </lineage>
</organism>
<evidence type="ECO:0000256" key="1">
    <source>
        <dbReference type="SAM" id="MobiDB-lite"/>
    </source>
</evidence>
<proteinExistence type="predicted"/>
<dbReference type="SUPFAM" id="SSF53474">
    <property type="entry name" value="alpha/beta-Hydrolases"/>
    <property type="match status" value="1"/>
</dbReference>
<feature type="compositionally biased region" description="Basic and acidic residues" evidence="1">
    <location>
        <begin position="201"/>
        <end position="226"/>
    </location>
</feature>
<sequence>MTRREIARGRLTRQAGVIKAPVLAIAGEEDLIVDPQATDDWTRTVSAEVVLLEECGHLPMLERTGEFSARVLTFLTGDQRYLDASDEWSEERTGREDEDVIAEAPPFPARDEPDATEPGVAPPDDRPNVIRKQDGRYPPRDPEPEDAGDRYDVSPDPSSEPHSGPTADNGAEEQTRRRPRRTGGEAEPLPDIPDNLFEWPDSLKEARPWDRSRETERPGREERGEGPDPDENANPDEDANREAGTDPEGPKEGPRP</sequence>
<evidence type="ECO:0000313" key="2">
    <source>
        <dbReference type="EMBL" id="CAA9440564.1"/>
    </source>
</evidence>
<feature type="compositionally biased region" description="Basic and acidic residues" evidence="1">
    <location>
        <begin position="123"/>
        <end position="153"/>
    </location>
</feature>
<reference evidence="2" key="1">
    <citation type="submission" date="2020-02" db="EMBL/GenBank/DDBJ databases">
        <authorList>
            <person name="Meier V. D."/>
        </authorList>
    </citation>
    <scope>NUCLEOTIDE SEQUENCE</scope>
    <source>
        <strain evidence="2">AVDCRST_MAG80</strain>
    </source>
</reference>
<dbReference type="InterPro" id="IPR029058">
    <property type="entry name" value="AB_hydrolase_fold"/>
</dbReference>
<feature type="region of interest" description="Disordered" evidence="1">
    <location>
        <begin position="84"/>
        <end position="256"/>
    </location>
</feature>
<name>A0A6J4QH60_9ACTN</name>
<dbReference type="EMBL" id="CADCVC010000109">
    <property type="protein sequence ID" value="CAA9440564.1"/>
    <property type="molecule type" value="Genomic_DNA"/>
</dbReference>